<feature type="transmembrane region" description="Helical" evidence="2">
    <location>
        <begin position="194"/>
        <end position="214"/>
    </location>
</feature>
<evidence type="ECO:0000256" key="1">
    <source>
        <dbReference type="SAM" id="MobiDB-lite"/>
    </source>
</evidence>
<gene>
    <name evidence="3" type="ORF">ACFOZ7_17585</name>
</gene>
<evidence type="ECO:0000313" key="4">
    <source>
        <dbReference type="Proteomes" id="UP001595821"/>
    </source>
</evidence>
<accession>A0ABD5P463</accession>
<comment type="caution">
    <text evidence="3">The sequence shown here is derived from an EMBL/GenBank/DDBJ whole genome shotgun (WGS) entry which is preliminary data.</text>
</comment>
<dbReference type="EMBL" id="JBHSDJ010000127">
    <property type="protein sequence ID" value="MFC4248716.1"/>
    <property type="molecule type" value="Genomic_DNA"/>
</dbReference>
<feature type="transmembrane region" description="Helical" evidence="2">
    <location>
        <begin position="169"/>
        <end position="188"/>
    </location>
</feature>
<dbReference type="Proteomes" id="UP001595821">
    <property type="component" value="Unassembled WGS sequence"/>
</dbReference>
<reference evidence="3 4" key="1">
    <citation type="journal article" date="2014" name="Int. J. Syst. Evol. Microbiol.">
        <title>Complete genome sequence of Corynebacterium casei LMG S-19264T (=DSM 44701T), isolated from a smear-ripened cheese.</title>
        <authorList>
            <consortium name="US DOE Joint Genome Institute (JGI-PGF)"/>
            <person name="Walter F."/>
            <person name="Albersmeier A."/>
            <person name="Kalinowski J."/>
            <person name="Ruckert C."/>
        </authorList>
    </citation>
    <scope>NUCLEOTIDE SEQUENCE [LARGE SCALE GENOMIC DNA]</scope>
    <source>
        <strain evidence="3 4">IBRC-M 10912</strain>
    </source>
</reference>
<feature type="transmembrane region" description="Helical" evidence="2">
    <location>
        <begin position="61"/>
        <end position="80"/>
    </location>
</feature>
<dbReference type="InterPro" id="IPR007404">
    <property type="entry name" value="YdjM-like"/>
</dbReference>
<name>A0ABD5P463_9EURY</name>
<keyword evidence="2" id="KW-1133">Transmembrane helix</keyword>
<proteinExistence type="predicted"/>
<dbReference type="Pfam" id="PF04307">
    <property type="entry name" value="YdjM"/>
    <property type="match status" value="1"/>
</dbReference>
<feature type="compositionally biased region" description="Basic residues" evidence="1">
    <location>
        <begin position="10"/>
        <end position="20"/>
    </location>
</feature>
<keyword evidence="2" id="KW-0472">Membrane</keyword>
<organism evidence="3 4">
    <name type="scientific">Natribaculum luteum</name>
    <dbReference type="NCBI Taxonomy" id="1586232"/>
    <lineage>
        <taxon>Archaea</taxon>
        <taxon>Methanobacteriati</taxon>
        <taxon>Methanobacteriota</taxon>
        <taxon>Stenosarchaea group</taxon>
        <taxon>Halobacteria</taxon>
        <taxon>Halobacteriales</taxon>
        <taxon>Natrialbaceae</taxon>
        <taxon>Natribaculum</taxon>
    </lineage>
</organism>
<evidence type="ECO:0000256" key="2">
    <source>
        <dbReference type="SAM" id="Phobius"/>
    </source>
</evidence>
<protein>
    <submittedName>
        <fullName evidence="3">Metal-dependent hydrolase</fullName>
    </submittedName>
</protein>
<feature type="transmembrane region" description="Helical" evidence="2">
    <location>
        <begin position="92"/>
        <end position="110"/>
    </location>
</feature>
<feature type="region of interest" description="Disordered" evidence="1">
    <location>
        <begin position="1"/>
        <end position="27"/>
    </location>
</feature>
<keyword evidence="2" id="KW-0812">Transmembrane</keyword>
<sequence>MGLRTSTRARSNRTPHHQARRSNLEKDKRMPSFESHVRYATAAYLGLALAAVLGTALGAPAAILTGVVVGYPATIAGAGFPDVDHPSSKPYLFAKIWLPRTFAAVTGTVLVAERTLVIELIELLPVPGRAAFIAGAVCTVAVAAVYRLTTRMIPVLRPSHRTVTHSITVGLGLAAVLGTVVTTVGRALESGGAFEIGLVVGTCFVVGVASHLLVDDELPLIQVDNLTDEE</sequence>
<dbReference type="GO" id="GO:0016787">
    <property type="term" value="F:hydrolase activity"/>
    <property type="evidence" value="ECO:0007669"/>
    <property type="project" value="UniProtKB-KW"/>
</dbReference>
<evidence type="ECO:0000313" key="3">
    <source>
        <dbReference type="EMBL" id="MFC4248716.1"/>
    </source>
</evidence>
<keyword evidence="3" id="KW-0378">Hydrolase</keyword>
<dbReference type="AlphaFoldDB" id="A0ABD5P463"/>
<feature type="transmembrane region" description="Helical" evidence="2">
    <location>
        <begin position="130"/>
        <end position="148"/>
    </location>
</feature>